<keyword evidence="5" id="KW-0539">Nucleus</keyword>
<dbReference type="CDD" id="cd16273">
    <property type="entry name" value="SNM1A-1C-like_MBL-fold"/>
    <property type="match status" value="1"/>
</dbReference>
<dbReference type="Proteomes" id="UP000005222">
    <property type="component" value="Chromosome I"/>
</dbReference>
<comment type="similarity">
    <text evidence="2">Belongs to the DNA repair metallo-beta-lactamase (DRMBL) family.</text>
</comment>
<evidence type="ECO:0000256" key="2">
    <source>
        <dbReference type="ARBA" id="ARBA00010304"/>
    </source>
</evidence>
<feature type="region of interest" description="Disordered" evidence="6">
    <location>
        <begin position="100"/>
        <end position="134"/>
    </location>
</feature>
<comment type="subcellular location">
    <subcellularLocation>
        <location evidence="1">Nucleus</location>
    </subcellularLocation>
</comment>
<dbReference type="AlphaFoldDB" id="G8YG52"/>
<keyword evidence="3" id="KW-0227">DNA damage</keyword>
<dbReference type="InParanoid" id="G8YG52"/>
<evidence type="ECO:0000256" key="3">
    <source>
        <dbReference type="ARBA" id="ARBA00022763"/>
    </source>
</evidence>
<evidence type="ECO:0000256" key="6">
    <source>
        <dbReference type="SAM" id="MobiDB-lite"/>
    </source>
</evidence>
<sequence>MPKSDRPPVKSEKKQSTILELFDKSINSRGSKRKNEVIDLTDEDCSSQYSEIIKIEEEQKTEVIEPIEPILCPLCNKDMTLLIMEEKVRHVDFCLTLHSNDSQSSSNSLASKSKSNTKPSSKAKKQKTSSSAVMMERERFKNRKLSLDDDIKINEKAPANISCSKRRACIPDVKILTFEKSTSDIYKVAVDAFNYSPHEEIEQYFLTHFHSDHYGGITKSWFYERVFGDDNDFSNDSKYRKILYCSEITADLVRIRFHIDQRFIRPLCLNKRYLVHVYDSSDLPNGGKEENGSDVPGLYVTLISANHCPGSAIFLFESISLDGSSKFILHCGDFRVNKDILAHNLLNRFSLEYGCPFELDEVYLDTTYFMSSYNFPKQEKVCEALADMFNDLSCDKGTGGSENKSLFTQWFGSLKQSRITDFLNPHIKTKKKFLILIGTYLIGKEKIAISLSKKLKNTPIFVSNVFSKDKFSIIRCIREEYLNSVLTDDDLGKEFDGDCMIHLVPMKIVDSNTDLSNYFNHNGYFQHFERCVGVRPSGWTFSGRGASKSESFIPNTNSSELTDLIQTYTPFMMNLVDVMGDDPGYSYHEDILPQVPLGKSSKGKNDMSNRIYVVPYSEHSSFRELCYFLVFFRIKKTIPTVNIHNTFQMERMSSIIKSLETLRNIKLNRDVVINEKLEKVRKLTLSDF</sequence>
<dbReference type="Gene3D" id="3.40.50.12650">
    <property type="match status" value="1"/>
</dbReference>
<dbReference type="STRING" id="559304.G8YG52"/>
<dbReference type="GO" id="GO:0003684">
    <property type="term" value="F:damaged DNA binding"/>
    <property type="evidence" value="ECO:0007669"/>
    <property type="project" value="TreeGrafter"/>
</dbReference>
<dbReference type="Pfam" id="PF07522">
    <property type="entry name" value="DRMBL"/>
    <property type="match status" value="1"/>
</dbReference>
<dbReference type="PANTHER" id="PTHR23240:SF6">
    <property type="entry name" value="DNA CROSS-LINK REPAIR 1A PROTEIN"/>
    <property type="match status" value="1"/>
</dbReference>
<dbReference type="GO" id="GO:0006303">
    <property type="term" value="P:double-strand break repair via nonhomologous end joining"/>
    <property type="evidence" value="ECO:0007669"/>
    <property type="project" value="TreeGrafter"/>
</dbReference>
<gene>
    <name evidence="8" type="primary">Piso0_002850</name>
    <name evidence="8" type="ORF">GNLVRS01_PISO0I19192g</name>
</gene>
<dbReference type="eggNOG" id="KOG1361">
    <property type="taxonomic scope" value="Eukaryota"/>
</dbReference>
<dbReference type="InterPro" id="IPR011084">
    <property type="entry name" value="DRMBL"/>
</dbReference>
<dbReference type="EMBL" id="FO082051">
    <property type="protein sequence ID" value="CCE82151.1"/>
    <property type="molecule type" value="Genomic_DNA"/>
</dbReference>
<feature type="compositionally biased region" description="Low complexity" evidence="6">
    <location>
        <begin position="100"/>
        <end position="120"/>
    </location>
</feature>
<dbReference type="GO" id="GO:0036297">
    <property type="term" value="P:interstrand cross-link repair"/>
    <property type="evidence" value="ECO:0007669"/>
    <property type="project" value="TreeGrafter"/>
</dbReference>
<dbReference type="GO" id="GO:0005634">
    <property type="term" value="C:nucleus"/>
    <property type="evidence" value="ECO:0007669"/>
    <property type="project" value="UniProtKB-SubCell"/>
</dbReference>
<evidence type="ECO:0000256" key="1">
    <source>
        <dbReference type="ARBA" id="ARBA00004123"/>
    </source>
</evidence>
<dbReference type="PANTHER" id="PTHR23240">
    <property type="entry name" value="DNA CROSS-LINK REPAIR PROTEIN PSO2/SNM1-RELATED"/>
    <property type="match status" value="1"/>
</dbReference>
<dbReference type="Gene3D" id="3.60.15.10">
    <property type="entry name" value="Ribonuclease Z/Hydroxyacylglutathione hydrolase-like"/>
    <property type="match status" value="1"/>
</dbReference>
<dbReference type="FunCoup" id="G8YG52">
    <property type="interactions" value="350"/>
</dbReference>
<evidence type="ECO:0000313" key="9">
    <source>
        <dbReference type="Proteomes" id="UP000005222"/>
    </source>
</evidence>
<dbReference type="OrthoDB" id="262529at2759"/>
<evidence type="ECO:0000259" key="7">
    <source>
        <dbReference type="Pfam" id="PF07522"/>
    </source>
</evidence>
<dbReference type="SUPFAM" id="SSF56281">
    <property type="entry name" value="Metallo-hydrolase/oxidoreductase"/>
    <property type="match status" value="1"/>
</dbReference>
<evidence type="ECO:0000256" key="5">
    <source>
        <dbReference type="ARBA" id="ARBA00023242"/>
    </source>
</evidence>
<dbReference type="OMA" id="PITANHC"/>
<accession>G8YG52</accession>
<dbReference type="InterPro" id="IPR036866">
    <property type="entry name" value="RibonucZ/Hydroxyglut_hydro"/>
</dbReference>
<evidence type="ECO:0000256" key="4">
    <source>
        <dbReference type="ARBA" id="ARBA00023204"/>
    </source>
</evidence>
<feature type="domain" description="DNA repair metallo-beta-lactamase" evidence="7">
    <location>
        <begin position="498"/>
        <end position="644"/>
    </location>
</feature>
<dbReference type="HOGENOM" id="CLU_005260_5_1_1"/>
<keyword evidence="9" id="KW-1185">Reference proteome</keyword>
<protein>
    <submittedName>
        <fullName evidence="8">Piso0_002850 protein</fullName>
    </submittedName>
</protein>
<reference evidence="8 9" key="1">
    <citation type="journal article" date="2012" name="G3 (Bethesda)">
        <title>Pichia sorbitophila, an interspecies yeast hybrid reveals early steps of genome resolution following polyploidization.</title>
        <authorList>
            <person name="Leh Louis V."/>
            <person name="Despons L."/>
            <person name="Friedrich A."/>
            <person name="Martin T."/>
            <person name="Durrens P."/>
            <person name="Casaregola S."/>
            <person name="Neuveglise C."/>
            <person name="Fairhead C."/>
            <person name="Marck C."/>
            <person name="Cruz J.A."/>
            <person name="Straub M.L."/>
            <person name="Kugler V."/>
            <person name="Sacerdot C."/>
            <person name="Uzunov Z."/>
            <person name="Thierry A."/>
            <person name="Weiss S."/>
            <person name="Bleykasten C."/>
            <person name="De Montigny J."/>
            <person name="Jacques N."/>
            <person name="Jung P."/>
            <person name="Lemaire M."/>
            <person name="Mallet S."/>
            <person name="Morel G."/>
            <person name="Richard G.F."/>
            <person name="Sarkar A."/>
            <person name="Savel G."/>
            <person name="Schacherer J."/>
            <person name="Seret M.L."/>
            <person name="Talla E."/>
            <person name="Samson G."/>
            <person name="Jubin C."/>
            <person name="Poulain J."/>
            <person name="Vacherie B."/>
            <person name="Barbe V."/>
            <person name="Pelletier E."/>
            <person name="Sherman D.J."/>
            <person name="Westhof E."/>
            <person name="Weissenbach J."/>
            <person name="Baret P.V."/>
            <person name="Wincker P."/>
            <person name="Gaillardin C."/>
            <person name="Dujon B."/>
            <person name="Souciet J.L."/>
        </authorList>
    </citation>
    <scope>NUCLEOTIDE SEQUENCE [LARGE SCALE GENOMIC DNA]</scope>
    <source>
        <strain evidence="9">ATCC MYA-4447 / BCRC 22081 / CBS 7064 / NBRC 10061 / NRRL Y-12695</strain>
    </source>
</reference>
<dbReference type="GO" id="GO:0035312">
    <property type="term" value="F:5'-3' DNA exonuclease activity"/>
    <property type="evidence" value="ECO:0007669"/>
    <property type="project" value="TreeGrafter"/>
</dbReference>
<keyword evidence="4" id="KW-0234">DNA repair</keyword>
<organism evidence="8 9">
    <name type="scientific">Pichia sorbitophila (strain ATCC MYA-4447 / BCRC 22081 / CBS 7064 / NBRC 10061 / NRRL Y-12695)</name>
    <name type="common">Hybrid yeast</name>
    <dbReference type="NCBI Taxonomy" id="559304"/>
    <lineage>
        <taxon>Eukaryota</taxon>
        <taxon>Fungi</taxon>
        <taxon>Dikarya</taxon>
        <taxon>Ascomycota</taxon>
        <taxon>Saccharomycotina</taxon>
        <taxon>Pichiomycetes</taxon>
        <taxon>Debaryomycetaceae</taxon>
        <taxon>Millerozyma</taxon>
    </lineage>
</organism>
<evidence type="ECO:0000313" key="8">
    <source>
        <dbReference type="EMBL" id="CCE82151.1"/>
    </source>
</evidence>
<proteinExistence type="inferred from homology"/>
<name>G8YG52_PICSO</name>